<keyword evidence="4" id="KW-1133">Transmembrane helix</keyword>
<dbReference type="KEGG" id="bic:LMTR13_26370"/>
<keyword evidence="4" id="KW-0812">Transmembrane</keyword>
<dbReference type="GO" id="GO:0030973">
    <property type="term" value="F:molybdate ion binding"/>
    <property type="evidence" value="ECO:0007669"/>
    <property type="project" value="TreeGrafter"/>
</dbReference>
<keyword evidence="3 5" id="KW-0732">Signal</keyword>
<feature type="chain" id="PRO_5008530634" evidence="5">
    <location>
        <begin position="24"/>
        <end position="236"/>
    </location>
</feature>
<comment type="similarity">
    <text evidence="1">Belongs to the bacterial solute-binding protein ModA family.</text>
</comment>
<dbReference type="GO" id="GO:0046872">
    <property type="term" value="F:metal ion binding"/>
    <property type="evidence" value="ECO:0007669"/>
    <property type="project" value="UniProtKB-KW"/>
</dbReference>
<dbReference type="InterPro" id="IPR005950">
    <property type="entry name" value="ModA"/>
</dbReference>
<keyword evidence="7" id="KW-1185">Reference proteome</keyword>
<dbReference type="SUPFAM" id="SSF53850">
    <property type="entry name" value="Periplasmic binding protein-like II"/>
    <property type="match status" value="1"/>
</dbReference>
<dbReference type="EMBL" id="CP016428">
    <property type="protein sequence ID" value="ANW03140.1"/>
    <property type="molecule type" value="Genomic_DNA"/>
</dbReference>
<dbReference type="AlphaFoldDB" id="A0A1B1UK22"/>
<evidence type="ECO:0000256" key="3">
    <source>
        <dbReference type="ARBA" id="ARBA00022729"/>
    </source>
</evidence>
<keyword evidence="2" id="KW-0479">Metal-binding</keyword>
<dbReference type="NCBIfam" id="TIGR01256">
    <property type="entry name" value="modA"/>
    <property type="match status" value="1"/>
</dbReference>
<evidence type="ECO:0000256" key="2">
    <source>
        <dbReference type="ARBA" id="ARBA00022723"/>
    </source>
</evidence>
<accession>A0A1B1UK22</accession>
<dbReference type="InterPro" id="IPR050682">
    <property type="entry name" value="ModA/WtpA"/>
</dbReference>
<evidence type="ECO:0000256" key="1">
    <source>
        <dbReference type="ARBA" id="ARBA00009175"/>
    </source>
</evidence>
<evidence type="ECO:0000313" key="7">
    <source>
        <dbReference type="Proteomes" id="UP000092839"/>
    </source>
</evidence>
<dbReference type="Gene3D" id="3.40.190.10">
    <property type="entry name" value="Periplasmic binding protein-like II"/>
    <property type="match status" value="2"/>
</dbReference>
<dbReference type="PANTHER" id="PTHR30632:SF14">
    <property type="entry name" value="TUNGSTATE_MOLYBDATE_CHROMATE-BINDING PROTEIN MODA"/>
    <property type="match status" value="1"/>
</dbReference>
<feature type="transmembrane region" description="Helical" evidence="4">
    <location>
        <begin position="197"/>
        <end position="219"/>
    </location>
</feature>
<evidence type="ECO:0000256" key="4">
    <source>
        <dbReference type="SAM" id="Phobius"/>
    </source>
</evidence>
<evidence type="ECO:0000313" key="6">
    <source>
        <dbReference type="EMBL" id="ANW03140.1"/>
    </source>
</evidence>
<protein>
    <submittedName>
        <fullName evidence="6">Molybdate ABC transporter substrate-binding protein</fullName>
    </submittedName>
</protein>
<reference evidence="6 7" key="1">
    <citation type="submission" date="2016-07" db="EMBL/GenBank/DDBJ databases">
        <title>Complete genome sequence of Bradyrhizobium icense LMTR 13T, a potential inoculant strain isolated from lima bean (Phaseolus lunatus) in Peru.</title>
        <authorList>
            <person name="Ormeno-Orrillo E."/>
            <person name="Duran D."/>
            <person name="Rogel M.A."/>
            <person name="Rey L."/>
            <person name="Imperial J."/>
            <person name="Ruiz-Argueso T."/>
            <person name="Martinez-Romero E."/>
        </authorList>
    </citation>
    <scope>NUCLEOTIDE SEQUENCE [LARGE SCALE GENOMIC DNA]</scope>
    <source>
        <strain evidence="6 7">LMTR 13</strain>
    </source>
</reference>
<evidence type="ECO:0000256" key="5">
    <source>
        <dbReference type="SAM" id="SignalP"/>
    </source>
</evidence>
<dbReference type="Proteomes" id="UP000092839">
    <property type="component" value="Chromosome"/>
</dbReference>
<dbReference type="PANTHER" id="PTHR30632">
    <property type="entry name" value="MOLYBDATE-BINDING PERIPLASMIC PROTEIN"/>
    <property type="match status" value="1"/>
</dbReference>
<keyword evidence="4" id="KW-0472">Membrane</keyword>
<organism evidence="6 7">
    <name type="scientific">Bradyrhizobium icense</name>
    <dbReference type="NCBI Taxonomy" id="1274631"/>
    <lineage>
        <taxon>Bacteria</taxon>
        <taxon>Pseudomonadati</taxon>
        <taxon>Pseudomonadota</taxon>
        <taxon>Alphaproteobacteria</taxon>
        <taxon>Hyphomicrobiales</taxon>
        <taxon>Nitrobacteraceae</taxon>
        <taxon>Bradyrhizobium</taxon>
    </lineage>
</organism>
<gene>
    <name evidence="6" type="ORF">LMTR13_26370</name>
</gene>
<dbReference type="Pfam" id="PF13531">
    <property type="entry name" value="SBP_bac_11"/>
    <property type="match status" value="1"/>
</dbReference>
<sequence>MTLTRLILINSILTLLMVGNAEAAEIDVAVAANLTMPAKEMQRRLSRRPGEAPLSFGASGQFYGQIAQGAPFEVLLSADDARPSKLVENRLALPQSRFTYAIGNLVLWSSTQKFVNDAETFTKPSIYNPAAALYGAAAEHAVKALGTWESTQPELVAGFSPLSGAEAPSPSPLPGSWSDRFCTLCLSWCSRCRTPPWPSWLAVGMVMFGLAVILTATLIEKCSARKAREDSHTRPD</sequence>
<dbReference type="STRING" id="1274631.LMTR13_26370"/>
<feature type="signal peptide" evidence="5">
    <location>
        <begin position="1"/>
        <end position="23"/>
    </location>
</feature>
<dbReference type="GO" id="GO:0015689">
    <property type="term" value="P:molybdate ion transport"/>
    <property type="evidence" value="ECO:0007669"/>
    <property type="project" value="InterPro"/>
</dbReference>
<proteinExistence type="inferred from homology"/>
<name>A0A1B1UK22_9BRAD</name>
<dbReference type="OrthoDB" id="9785015at2"/>